<dbReference type="EMBL" id="BSOR01000006">
    <property type="protein sequence ID" value="GLR62867.1"/>
    <property type="molecule type" value="Genomic_DNA"/>
</dbReference>
<dbReference type="Gene3D" id="3.40.50.150">
    <property type="entry name" value="Vaccinia Virus protein VP39"/>
    <property type="match status" value="1"/>
</dbReference>
<evidence type="ECO:0000313" key="4">
    <source>
        <dbReference type="Proteomes" id="UP001156682"/>
    </source>
</evidence>
<organism evidence="3 4">
    <name type="scientific">Marinospirillum insulare</name>
    <dbReference type="NCBI Taxonomy" id="217169"/>
    <lineage>
        <taxon>Bacteria</taxon>
        <taxon>Pseudomonadati</taxon>
        <taxon>Pseudomonadota</taxon>
        <taxon>Gammaproteobacteria</taxon>
        <taxon>Oceanospirillales</taxon>
        <taxon>Oceanospirillaceae</taxon>
        <taxon>Marinospirillum</taxon>
    </lineage>
</organism>
<protein>
    <recommendedName>
        <fullName evidence="2">Methyltransferase type 11 domain-containing protein</fullName>
    </recommendedName>
</protein>
<feature type="domain" description="Methyltransferase type 11" evidence="2">
    <location>
        <begin position="113"/>
        <end position="164"/>
    </location>
</feature>
<reference evidence="4" key="1">
    <citation type="journal article" date="2019" name="Int. J. Syst. Evol. Microbiol.">
        <title>The Global Catalogue of Microorganisms (GCM) 10K type strain sequencing project: providing services to taxonomists for standard genome sequencing and annotation.</title>
        <authorList>
            <consortium name="The Broad Institute Genomics Platform"/>
            <consortium name="The Broad Institute Genome Sequencing Center for Infectious Disease"/>
            <person name="Wu L."/>
            <person name="Ma J."/>
        </authorList>
    </citation>
    <scope>NUCLEOTIDE SEQUENCE [LARGE SCALE GENOMIC DNA]</scope>
    <source>
        <strain evidence="4">NBRC 100033</strain>
    </source>
</reference>
<evidence type="ECO:0000313" key="3">
    <source>
        <dbReference type="EMBL" id="GLR62867.1"/>
    </source>
</evidence>
<accession>A0ABQ5ZTV4</accession>
<evidence type="ECO:0000256" key="1">
    <source>
        <dbReference type="SAM" id="MobiDB-lite"/>
    </source>
</evidence>
<dbReference type="InterPro" id="IPR029063">
    <property type="entry name" value="SAM-dependent_MTases_sf"/>
</dbReference>
<feature type="region of interest" description="Disordered" evidence="1">
    <location>
        <begin position="265"/>
        <end position="293"/>
    </location>
</feature>
<dbReference type="SUPFAM" id="SSF53335">
    <property type="entry name" value="S-adenosyl-L-methionine-dependent methyltransferases"/>
    <property type="match status" value="1"/>
</dbReference>
<keyword evidence="4" id="KW-1185">Reference proteome</keyword>
<evidence type="ECO:0000259" key="2">
    <source>
        <dbReference type="Pfam" id="PF08241"/>
    </source>
</evidence>
<gene>
    <name evidence="3" type="ORF">GCM10007878_03020</name>
</gene>
<dbReference type="Proteomes" id="UP001156682">
    <property type="component" value="Unassembled WGS sequence"/>
</dbReference>
<sequence length="293" mass="33178">MVFSCYQRVAVLILYEDSLNFTASAMHLQNSDTQALKNQANSLTWQAWQKFWASHLGKEVLRVEAELLAPIMESLCGYHVLSLGSCSSKHLLASCTIKHKIEWRPSFALAEHPSCLIADPSKLPLPNDSMDVVLLHHSLEIFDRPHALLKEAARVTLPKGEMLILGFNPYSLWGLAKMLPKSLQAEPLVALKSAAFISQNKLQDWFEFLDLKQEAAQQLFHRPVCNSKKLLVRLADLDQRLDKKNWPLAGIYLLRVKKRVGSPLRPQNVQKSTHWLTNQPVASPTRTSLKTEK</sequence>
<dbReference type="InterPro" id="IPR013216">
    <property type="entry name" value="Methyltransf_11"/>
</dbReference>
<name>A0ABQ5ZTV4_9GAMM</name>
<proteinExistence type="predicted"/>
<comment type="caution">
    <text evidence="3">The sequence shown here is derived from an EMBL/GenBank/DDBJ whole genome shotgun (WGS) entry which is preliminary data.</text>
</comment>
<dbReference type="Pfam" id="PF08241">
    <property type="entry name" value="Methyltransf_11"/>
    <property type="match status" value="1"/>
</dbReference>